<protein>
    <submittedName>
        <fullName evidence="2">Uncharacterized protein</fullName>
    </submittedName>
</protein>
<name>A0A4Y2LQN5_ARAVE</name>
<reference evidence="2 3" key="1">
    <citation type="journal article" date="2019" name="Sci. Rep.">
        <title>Orb-weaving spider Araneus ventricosus genome elucidates the spidroin gene catalogue.</title>
        <authorList>
            <person name="Kono N."/>
            <person name="Nakamura H."/>
            <person name="Ohtoshi R."/>
            <person name="Moran D.A.P."/>
            <person name="Shinohara A."/>
            <person name="Yoshida Y."/>
            <person name="Fujiwara M."/>
            <person name="Mori M."/>
            <person name="Tomita M."/>
            <person name="Arakawa K."/>
        </authorList>
    </citation>
    <scope>NUCLEOTIDE SEQUENCE [LARGE SCALE GENOMIC DNA]</scope>
</reference>
<evidence type="ECO:0000313" key="3">
    <source>
        <dbReference type="Proteomes" id="UP000499080"/>
    </source>
</evidence>
<gene>
    <name evidence="2" type="ORF">AVEN_227604_1</name>
</gene>
<dbReference type="AlphaFoldDB" id="A0A4Y2LQN5"/>
<feature type="non-terminal residue" evidence="2">
    <location>
        <position position="131"/>
    </location>
</feature>
<proteinExistence type="predicted"/>
<feature type="region of interest" description="Disordered" evidence="1">
    <location>
        <begin position="37"/>
        <end position="61"/>
    </location>
</feature>
<dbReference type="EMBL" id="BGPR01277830">
    <property type="protein sequence ID" value="GBN15876.1"/>
    <property type="molecule type" value="Genomic_DNA"/>
</dbReference>
<dbReference type="OrthoDB" id="2431000at2759"/>
<feature type="compositionally biased region" description="Polar residues" evidence="1">
    <location>
        <begin position="37"/>
        <end position="52"/>
    </location>
</feature>
<accession>A0A4Y2LQN5</accession>
<keyword evidence="3" id="KW-1185">Reference proteome</keyword>
<dbReference type="Gene3D" id="1.10.2000.10">
    <property type="entry name" value="Frizzled cysteine-rich domain"/>
    <property type="match status" value="1"/>
</dbReference>
<evidence type="ECO:0000313" key="2">
    <source>
        <dbReference type="EMBL" id="GBN15876.1"/>
    </source>
</evidence>
<evidence type="ECO:0000256" key="1">
    <source>
        <dbReference type="SAM" id="MobiDB-lite"/>
    </source>
</evidence>
<organism evidence="2 3">
    <name type="scientific">Araneus ventricosus</name>
    <name type="common">Orbweaver spider</name>
    <name type="synonym">Epeira ventricosa</name>
    <dbReference type="NCBI Taxonomy" id="182803"/>
    <lineage>
        <taxon>Eukaryota</taxon>
        <taxon>Metazoa</taxon>
        <taxon>Ecdysozoa</taxon>
        <taxon>Arthropoda</taxon>
        <taxon>Chelicerata</taxon>
        <taxon>Arachnida</taxon>
        <taxon>Araneae</taxon>
        <taxon>Araneomorphae</taxon>
        <taxon>Entelegynae</taxon>
        <taxon>Araneoidea</taxon>
        <taxon>Araneidae</taxon>
        <taxon>Araneus</taxon>
    </lineage>
</organism>
<dbReference type="InterPro" id="IPR036790">
    <property type="entry name" value="Frizzled_dom_sf"/>
</dbReference>
<sequence length="131" mass="14553">MRGFNAIPLQVVCISETDTKQVGSSFNNKHVEYLIKSNTEVPDQQSEPTLSSVRRPPQDTPQGYCSLYTGSVCRKYLPSQGLVYYNFSTDGSATPINEQITQGLWKEVISSLLEPCRTAAETLLCHYAFPA</sequence>
<comment type="caution">
    <text evidence="2">The sequence shown here is derived from an EMBL/GenBank/DDBJ whole genome shotgun (WGS) entry which is preliminary data.</text>
</comment>
<dbReference type="Proteomes" id="UP000499080">
    <property type="component" value="Unassembled WGS sequence"/>
</dbReference>